<feature type="transmembrane region" description="Helical" evidence="2">
    <location>
        <begin position="228"/>
        <end position="255"/>
    </location>
</feature>
<dbReference type="OrthoDB" id="9810918at2"/>
<proteinExistence type="predicted"/>
<dbReference type="PANTHER" id="PTHR30373">
    <property type="entry name" value="UPF0603 PROTEIN YGCG"/>
    <property type="match status" value="1"/>
</dbReference>
<dbReference type="InterPro" id="IPR007621">
    <property type="entry name" value="TPM_dom"/>
</dbReference>
<evidence type="ECO:0000313" key="4">
    <source>
        <dbReference type="EMBL" id="OZI67875.1"/>
    </source>
</evidence>
<dbReference type="PANTHER" id="PTHR30373:SF2">
    <property type="entry name" value="UPF0603 PROTEIN YGCG"/>
    <property type="match status" value="1"/>
</dbReference>
<name>A0A261V1S0_9BORD</name>
<gene>
    <name evidence="4" type="ORF">CAL20_01095</name>
</gene>
<feature type="compositionally biased region" description="Low complexity" evidence="1">
    <location>
        <begin position="32"/>
        <end position="42"/>
    </location>
</feature>
<dbReference type="Pfam" id="PF04536">
    <property type="entry name" value="TPM_phosphatase"/>
    <property type="match status" value="1"/>
</dbReference>
<evidence type="ECO:0000256" key="1">
    <source>
        <dbReference type="SAM" id="MobiDB-lite"/>
    </source>
</evidence>
<dbReference type="Proteomes" id="UP000216885">
    <property type="component" value="Unassembled WGS sequence"/>
</dbReference>
<feature type="compositionally biased region" description="Polar residues" evidence="1">
    <location>
        <begin position="44"/>
        <end position="65"/>
    </location>
</feature>
<dbReference type="Gene3D" id="3.10.310.50">
    <property type="match status" value="1"/>
</dbReference>
<evidence type="ECO:0000259" key="3">
    <source>
        <dbReference type="Pfam" id="PF04536"/>
    </source>
</evidence>
<accession>A0A261V1S0</accession>
<feature type="domain" description="TPM" evidence="3">
    <location>
        <begin position="76"/>
        <end position="199"/>
    </location>
</feature>
<feature type="transmembrane region" description="Helical" evidence="2">
    <location>
        <begin position="261"/>
        <end position="283"/>
    </location>
</feature>
<sequence>MPVSAQLAPAAQHDAVPPVIRTIPPVSSGTGAAPVVPLAPAPETSASTPSRASTVSPADGSTTNAPAGVPALQARVTDLTGTLDTARRQGLEQRLAALEQRKGAQVAVLIVPTTAPDTIEQFATRVFDAWKLGRKGTDDGVLLIMAKNDRTLRIEVGYGLEGAIPDAMAGRIIREQIVPRLQAGDYAGGIEAGVAAIEKLVDGEALPAPSANSDESMFSGFSVSELDLAFVIGMTVLFLAGSTLVAGLGAAVASWFFFGTWWAVVAGGVAGLLLSGVLGVLGVKRLFREWLGRGGGGGGSGGGFGGGFGGGRGGRGGFGGGGGFRGGFGGFGGGGGRSGGGGASGRW</sequence>
<feature type="region of interest" description="Disordered" evidence="1">
    <location>
        <begin position="27"/>
        <end position="67"/>
    </location>
</feature>
<keyword evidence="5" id="KW-1185">Reference proteome</keyword>
<evidence type="ECO:0000256" key="2">
    <source>
        <dbReference type="SAM" id="Phobius"/>
    </source>
</evidence>
<dbReference type="EMBL" id="NEVQ01000001">
    <property type="protein sequence ID" value="OZI67875.1"/>
    <property type="molecule type" value="Genomic_DNA"/>
</dbReference>
<keyword evidence="2" id="KW-0472">Membrane</keyword>
<comment type="caution">
    <text evidence="4">The sequence shown here is derived from an EMBL/GenBank/DDBJ whole genome shotgun (WGS) entry which is preliminary data.</text>
</comment>
<protein>
    <submittedName>
        <fullName evidence="4">Dehydrogenase</fullName>
    </submittedName>
</protein>
<dbReference type="AlphaFoldDB" id="A0A261V1S0"/>
<keyword evidence="2" id="KW-1133">Transmembrane helix</keyword>
<keyword evidence="2" id="KW-0812">Transmembrane</keyword>
<evidence type="ECO:0000313" key="5">
    <source>
        <dbReference type="Proteomes" id="UP000216885"/>
    </source>
</evidence>
<reference evidence="4 5" key="1">
    <citation type="submission" date="2017-05" db="EMBL/GenBank/DDBJ databases">
        <title>Complete and WGS of Bordetella genogroups.</title>
        <authorList>
            <person name="Spilker T."/>
            <person name="LiPuma J."/>
        </authorList>
    </citation>
    <scope>NUCLEOTIDE SEQUENCE [LARGE SCALE GENOMIC DNA]</scope>
    <source>
        <strain evidence="4 5">AU9919</strain>
    </source>
</reference>
<organism evidence="4 5">
    <name type="scientific">Bordetella genomosp. 4</name>
    <dbReference type="NCBI Taxonomy" id="463044"/>
    <lineage>
        <taxon>Bacteria</taxon>
        <taxon>Pseudomonadati</taxon>
        <taxon>Pseudomonadota</taxon>
        <taxon>Betaproteobacteria</taxon>
        <taxon>Burkholderiales</taxon>
        <taxon>Alcaligenaceae</taxon>
        <taxon>Bordetella</taxon>
    </lineage>
</organism>